<reference evidence="3 4" key="1">
    <citation type="journal article" date="2024" name="G3 (Bethesda)">
        <title>Genome assembly of Hibiscus sabdariffa L. provides insights into metabolisms of medicinal natural products.</title>
        <authorList>
            <person name="Kim T."/>
        </authorList>
    </citation>
    <scope>NUCLEOTIDE SEQUENCE [LARGE SCALE GENOMIC DNA]</scope>
    <source>
        <strain evidence="3">TK-2024</strain>
        <tissue evidence="3">Old leaves</tissue>
    </source>
</reference>
<feature type="compositionally biased region" description="Basic residues" evidence="1">
    <location>
        <begin position="51"/>
        <end position="65"/>
    </location>
</feature>
<dbReference type="EMBL" id="JBBPBM010000623">
    <property type="protein sequence ID" value="KAK8493335.1"/>
    <property type="molecule type" value="Genomic_DNA"/>
</dbReference>
<feature type="compositionally biased region" description="Polar residues" evidence="1">
    <location>
        <begin position="97"/>
        <end position="121"/>
    </location>
</feature>
<protein>
    <submittedName>
        <fullName evidence="3">Uncharacterized protein</fullName>
    </submittedName>
</protein>
<dbReference type="PANTHER" id="PTHR34379">
    <property type="entry name" value="OS07G0553800 PROTEIN"/>
    <property type="match status" value="1"/>
</dbReference>
<proteinExistence type="predicted"/>
<evidence type="ECO:0000313" key="3">
    <source>
        <dbReference type="EMBL" id="KAK8493335.1"/>
    </source>
</evidence>
<evidence type="ECO:0000313" key="4">
    <source>
        <dbReference type="Proteomes" id="UP001472677"/>
    </source>
</evidence>
<dbReference type="Proteomes" id="UP001472677">
    <property type="component" value="Unassembled WGS sequence"/>
</dbReference>
<keyword evidence="2" id="KW-1133">Transmembrane helix</keyword>
<dbReference type="InterPro" id="IPR040411">
    <property type="entry name" value="At5g23160-like"/>
</dbReference>
<gene>
    <name evidence="3" type="ORF">V6N12_000547</name>
</gene>
<evidence type="ECO:0000256" key="2">
    <source>
        <dbReference type="SAM" id="Phobius"/>
    </source>
</evidence>
<organism evidence="3 4">
    <name type="scientific">Hibiscus sabdariffa</name>
    <name type="common">roselle</name>
    <dbReference type="NCBI Taxonomy" id="183260"/>
    <lineage>
        <taxon>Eukaryota</taxon>
        <taxon>Viridiplantae</taxon>
        <taxon>Streptophyta</taxon>
        <taxon>Embryophyta</taxon>
        <taxon>Tracheophyta</taxon>
        <taxon>Spermatophyta</taxon>
        <taxon>Magnoliopsida</taxon>
        <taxon>eudicotyledons</taxon>
        <taxon>Gunneridae</taxon>
        <taxon>Pentapetalae</taxon>
        <taxon>rosids</taxon>
        <taxon>malvids</taxon>
        <taxon>Malvales</taxon>
        <taxon>Malvaceae</taxon>
        <taxon>Malvoideae</taxon>
        <taxon>Hibiscus</taxon>
    </lineage>
</organism>
<dbReference type="PANTHER" id="PTHR34379:SF3">
    <property type="entry name" value="PROTEIN, PUTATIVE-RELATED"/>
    <property type="match status" value="1"/>
</dbReference>
<accession>A0ABR2AIZ1</accession>
<keyword evidence="2" id="KW-0812">Transmembrane</keyword>
<name>A0ABR2AIZ1_9ROSI</name>
<evidence type="ECO:0000256" key="1">
    <source>
        <dbReference type="SAM" id="MobiDB-lite"/>
    </source>
</evidence>
<keyword evidence="4" id="KW-1185">Reference proteome</keyword>
<feature type="compositionally biased region" description="Basic and acidic residues" evidence="1">
    <location>
        <begin position="81"/>
        <end position="91"/>
    </location>
</feature>
<comment type="caution">
    <text evidence="3">The sequence shown here is derived from an EMBL/GenBank/DDBJ whole genome shotgun (WGS) entry which is preliminary data.</text>
</comment>
<feature type="region of interest" description="Disordered" evidence="1">
    <location>
        <begin position="51"/>
        <end position="121"/>
    </location>
</feature>
<feature type="transmembrane region" description="Helical" evidence="2">
    <location>
        <begin position="165"/>
        <end position="193"/>
    </location>
</feature>
<keyword evidence="2" id="KW-0472">Membrane</keyword>
<sequence>MICSSMAQPHQTNPKNSCFLGCFGFSMKRKSQQKKTCSFSWPRFRFRFRLSSRKTKASSKPHKPSRQNSKAVQRPPFADQVARETPKEVKKVIRVPNGSSSEPTRTRTSLPETKPRNTPTRLSHTVTLPVLEGSQRMGNHRIHAPISSKNIRFKNDESIAKFEPMIGIVVALITMALWGRLCAILCTSAWYYVCPRFRTRSNDNETTADSDDEYLNSKEYKKKVVLEGLLQRNHRYIL</sequence>